<keyword evidence="5 6" id="KW-0472">Membrane</keyword>
<feature type="transmembrane region" description="Helical" evidence="6">
    <location>
        <begin position="12"/>
        <end position="32"/>
    </location>
</feature>
<dbReference type="InterPro" id="IPR002994">
    <property type="entry name" value="Surf1/Shy1"/>
</dbReference>
<evidence type="ECO:0000256" key="1">
    <source>
        <dbReference type="ARBA" id="ARBA00004370"/>
    </source>
</evidence>
<name>A0A1G9FBN1_9ACTN</name>
<evidence type="ECO:0000313" key="8">
    <source>
        <dbReference type="Proteomes" id="UP000199155"/>
    </source>
</evidence>
<dbReference type="AlphaFoldDB" id="A0A1G9FBN1"/>
<gene>
    <name evidence="7" type="ORF">SAMN05421806_11328</name>
</gene>
<keyword evidence="8" id="KW-1185">Reference proteome</keyword>
<evidence type="ECO:0000256" key="3">
    <source>
        <dbReference type="ARBA" id="ARBA00022692"/>
    </source>
</evidence>
<dbReference type="Proteomes" id="UP000199155">
    <property type="component" value="Unassembled WGS sequence"/>
</dbReference>
<sequence length="262" mass="29330">MYRFLLTRQWVFVTLLALVLIPVMIELGFWQLHRHQARVAQNALIAKSLDAKPVPVEELTAPGETLPRSDYWRTVTATGRFDTEHEVVVRRRTNADDRVGFHVLTPFVLRDGKVLLVNRGWVPAAADQKAFPKVPPPPSGERTVKGRLMASQTTDASGIKDLKGLPDRQVMLISSEQQAQLLNKEVLGGYIELTDPATESPEQIAAPDHDSIGNHFAYAVQWWLFTAAVPVGWVFLVRREVRERREAQQASDADEAAEPVPA</sequence>
<dbReference type="STRING" id="417292.SAMN05421806_11328"/>
<accession>A0A1G9FBN1</accession>
<keyword evidence="4 6" id="KW-1133">Transmembrane helix</keyword>
<dbReference type="OrthoDB" id="9807214at2"/>
<evidence type="ECO:0000256" key="2">
    <source>
        <dbReference type="ARBA" id="ARBA00007165"/>
    </source>
</evidence>
<keyword evidence="3 6" id="KW-0812">Transmembrane</keyword>
<evidence type="ECO:0000313" key="7">
    <source>
        <dbReference type="EMBL" id="SDK85812.1"/>
    </source>
</evidence>
<comment type="caution">
    <text evidence="6">Lacks conserved residue(s) required for the propagation of feature annotation.</text>
</comment>
<comment type="similarity">
    <text evidence="2 6">Belongs to the SURF1 family.</text>
</comment>
<evidence type="ECO:0000256" key="4">
    <source>
        <dbReference type="ARBA" id="ARBA00022989"/>
    </source>
</evidence>
<dbReference type="CDD" id="cd06662">
    <property type="entry name" value="SURF1"/>
    <property type="match status" value="1"/>
</dbReference>
<reference evidence="7 8" key="1">
    <citation type="submission" date="2016-10" db="EMBL/GenBank/DDBJ databases">
        <authorList>
            <person name="de Groot N.N."/>
        </authorList>
    </citation>
    <scope>NUCLEOTIDE SEQUENCE [LARGE SCALE GENOMIC DNA]</scope>
    <source>
        <strain evidence="7 8">CGMCC 4.5727</strain>
    </source>
</reference>
<dbReference type="EMBL" id="FNFF01000013">
    <property type="protein sequence ID" value="SDK85812.1"/>
    <property type="molecule type" value="Genomic_DNA"/>
</dbReference>
<proteinExistence type="inferred from homology"/>
<protein>
    <recommendedName>
        <fullName evidence="6">SURF1-like protein</fullName>
    </recommendedName>
</protein>
<dbReference type="InterPro" id="IPR045214">
    <property type="entry name" value="Surf1/Surf4"/>
</dbReference>
<dbReference type="GO" id="GO:0005886">
    <property type="term" value="C:plasma membrane"/>
    <property type="evidence" value="ECO:0007669"/>
    <property type="project" value="UniProtKB-SubCell"/>
</dbReference>
<dbReference type="Pfam" id="PF02104">
    <property type="entry name" value="SURF1"/>
    <property type="match status" value="1"/>
</dbReference>
<evidence type="ECO:0000256" key="6">
    <source>
        <dbReference type="RuleBase" id="RU363076"/>
    </source>
</evidence>
<dbReference type="PANTHER" id="PTHR23427:SF2">
    <property type="entry name" value="SURFEIT LOCUS PROTEIN 1"/>
    <property type="match status" value="1"/>
</dbReference>
<dbReference type="RefSeq" id="WP_093614543.1">
    <property type="nucleotide sequence ID" value="NZ_FNFF01000013.1"/>
</dbReference>
<organism evidence="7 8">
    <name type="scientific">Streptomyces indicus</name>
    <dbReference type="NCBI Taxonomy" id="417292"/>
    <lineage>
        <taxon>Bacteria</taxon>
        <taxon>Bacillati</taxon>
        <taxon>Actinomycetota</taxon>
        <taxon>Actinomycetes</taxon>
        <taxon>Kitasatosporales</taxon>
        <taxon>Streptomycetaceae</taxon>
        <taxon>Streptomyces</taxon>
    </lineage>
</organism>
<comment type="subcellular location">
    <subcellularLocation>
        <location evidence="6">Cell membrane</location>
        <topology evidence="6">Multi-pass membrane protein</topology>
    </subcellularLocation>
    <subcellularLocation>
        <location evidence="1">Membrane</location>
    </subcellularLocation>
</comment>
<dbReference type="PROSITE" id="PS50895">
    <property type="entry name" value="SURF1"/>
    <property type="match status" value="1"/>
</dbReference>
<evidence type="ECO:0000256" key="5">
    <source>
        <dbReference type="ARBA" id="ARBA00023136"/>
    </source>
</evidence>
<dbReference type="PANTHER" id="PTHR23427">
    <property type="entry name" value="SURFEIT LOCUS PROTEIN"/>
    <property type="match status" value="1"/>
</dbReference>
<keyword evidence="6" id="KW-1003">Cell membrane</keyword>